<sequence>MTKQRTFYQQLKPEVMAYVKYWRDDFLTHDRDFFRRNPDGRFLLAMRESGTDIVNLEGWEELSEVVTEDDRDNDGLSEKERARHICTVWSTTHNKRFFHGYTVEGSRTIEEISKQEAIGILAAL</sequence>
<proteinExistence type="predicted"/>
<reference evidence="1" key="1">
    <citation type="submission" date="2020-03" db="EMBL/GenBank/DDBJ databases">
        <title>The deep terrestrial virosphere.</title>
        <authorList>
            <person name="Holmfeldt K."/>
            <person name="Nilsson E."/>
            <person name="Simone D."/>
            <person name="Lopez-Fernandez M."/>
            <person name="Wu X."/>
            <person name="de Brujin I."/>
            <person name="Lundin D."/>
            <person name="Andersson A."/>
            <person name="Bertilsson S."/>
            <person name="Dopson M."/>
        </authorList>
    </citation>
    <scope>NUCLEOTIDE SEQUENCE</scope>
    <source>
        <strain evidence="1">MM415B06316</strain>
    </source>
</reference>
<organism evidence="1">
    <name type="scientific">viral metagenome</name>
    <dbReference type="NCBI Taxonomy" id="1070528"/>
    <lineage>
        <taxon>unclassified sequences</taxon>
        <taxon>metagenomes</taxon>
        <taxon>organismal metagenomes</taxon>
    </lineage>
</organism>
<name>A0A6M3LWP8_9ZZZZ</name>
<evidence type="ECO:0000313" key="1">
    <source>
        <dbReference type="EMBL" id="QJA97351.1"/>
    </source>
</evidence>
<dbReference type="EMBL" id="MT143486">
    <property type="protein sequence ID" value="QJA97351.1"/>
    <property type="molecule type" value="Genomic_DNA"/>
</dbReference>
<accession>A0A6M3LWP8</accession>
<protein>
    <submittedName>
        <fullName evidence="1">Uncharacterized protein</fullName>
    </submittedName>
</protein>
<dbReference type="AlphaFoldDB" id="A0A6M3LWP8"/>
<gene>
    <name evidence="1" type="ORF">MM415B06316_0002</name>
</gene>